<evidence type="ECO:0000256" key="2">
    <source>
        <dbReference type="ARBA" id="ARBA00022801"/>
    </source>
</evidence>
<proteinExistence type="predicted"/>
<dbReference type="SUPFAM" id="SSF50891">
    <property type="entry name" value="Cyclophilin-like"/>
    <property type="match status" value="1"/>
</dbReference>
<dbReference type="EMBL" id="AUND01000038">
    <property type="protein sequence ID" value="KEO51491.1"/>
    <property type="molecule type" value="Genomic_DNA"/>
</dbReference>
<evidence type="ECO:0000313" key="7">
    <source>
        <dbReference type="Proteomes" id="UP000027432"/>
    </source>
</evidence>
<dbReference type="AlphaFoldDB" id="A0A074J258"/>
<feature type="domain" description="Carboxyltransferase" evidence="5">
    <location>
        <begin position="27"/>
        <end position="231"/>
    </location>
</feature>
<evidence type="ECO:0000256" key="1">
    <source>
        <dbReference type="ARBA" id="ARBA00022741"/>
    </source>
</evidence>
<keyword evidence="7" id="KW-1185">Reference proteome</keyword>
<keyword evidence="2" id="KW-0378">Hydrolase</keyword>
<dbReference type="InterPro" id="IPR003833">
    <property type="entry name" value="CT_C_D"/>
</dbReference>
<reference evidence="6 7" key="1">
    <citation type="submission" date="2013-07" db="EMBL/GenBank/DDBJ databases">
        <title>Thioclava pacifica DSM 10166 Genome Sequencing.</title>
        <authorList>
            <person name="Lai Q."/>
            <person name="Shao Z."/>
        </authorList>
    </citation>
    <scope>NUCLEOTIDE SEQUENCE [LARGE SCALE GENOMIC DNA]</scope>
    <source>
        <strain evidence="6 7">DSM 10166</strain>
    </source>
</reference>
<feature type="region of interest" description="Disordered" evidence="4">
    <location>
        <begin position="1"/>
        <end position="27"/>
    </location>
</feature>
<dbReference type="InterPro" id="IPR010016">
    <property type="entry name" value="PxpB"/>
</dbReference>
<dbReference type="InterPro" id="IPR029000">
    <property type="entry name" value="Cyclophilin-like_dom_sf"/>
</dbReference>
<evidence type="ECO:0000313" key="6">
    <source>
        <dbReference type="EMBL" id="KEO51491.1"/>
    </source>
</evidence>
<evidence type="ECO:0000256" key="3">
    <source>
        <dbReference type="ARBA" id="ARBA00022840"/>
    </source>
</evidence>
<dbReference type="GO" id="GO:0005524">
    <property type="term" value="F:ATP binding"/>
    <property type="evidence" value="ECO:0007669"/>
    <property type="project" value="UniProtKB-KW"/>
</dbReference>
<name>A0A074J258_9RHOB</name>
<dbReference type="SMART" id="SM00796">
    <property type="entry name" value="AHS1"/>
    <property type="match status" value="1"/>
</dbReference>
<dbReference type="PANTHER" id="PTHR34698:SF2">
    <property type="entry name" value="5-OXOPROLINASE SUBUNIT B"/>
    <property type="match status" value="1"/>
</dbReference>
<keyword evidence="1" id="KW-0547">Nucleotide-binding</keyword>
<dbReference type="Gene3D" id="3.30.1360.40">
    <property type="match status" value="1"/>
</dbReference>
<dbReference type="Proteomes" id="UP000027432">
    <property type="component" value="Unassembled WGS sequence"/>
</dbReference>
<dbReference type="Pfam" id="PF02682">
    <property type="entry name" value="CT_C_D"/>
    <property type="match status" value="1"/>
</dbReference>
<evidence type="ECO:0000259" key="5">
    <source>
        <dbReference type="SMART" id="SM00796"/>
    </source>
</evidence>
<keyword evidence="3" id="KW-0067">ATP-binding</keyword>
<dbReference type="SUPFAM" id="SSF160467">
    <property type="entry name" value="PH0987 N-terminal domain-like"/>
    <property type="match status" value="1"/>
</dbReference>
<protein>
    <recommendedName>
        <fullName evidence="5">Carboxyltransferase domain-containing protein</fullName>
    </recommendedName>
</protein>
<accession>A0A074J258</accession>
<organism evidence="6 7">
    <name type="scientific">Thioclava pacifica DSM 10166</name>
    <dbReference type="NCBI Taxonomy" id="1353537"/>
    <lineage>
        <taxon>Bacteria</taxon>
        <taxon>Pseudomonadati</taxon>
        <taxon>Pseudomonadota</taxon>
        <taxon>Alphaproteobacteria</taxon>
        <taxon>Rhodobacterales</taxon>
        <taxon>Paracoccaceae</taxon>
        <taxon>Thioclava</taxon>
    </lineage>
</organism>
<dbReference type="PANTHER" id="PTHR34698">
    <property type="entry name" value="5-OXOPROLINASE SUBUNIT B"/>
    <property type="match status" value="1"/>
</dbReference>
<gene>
    <name evidence="6" type="ORF">TP2_11395</name>
</gene>
<sequence>MSDAPMSDAPMSDAPMSDVGPISSPTPELLPAGADGVLVRFALSPDPVAMAAAQGFERALEEAPLAGVIEVAPALVSLLLRFDPVQMRRADLIATLRPMAERAAREAGHLPDPIRRWQIPAAFGGENGPELAPIARALGLNETTAVEQISKADLRVLAIGFFPGQPYLGLLPERWNLPRLPELVPSVPAGAVVVAVRQIVLFGAASATGWRQVARAHFRCFDPARTEPMPLRAGDAIRFVPVSAGELAALDTPDGMGGARLEHLA</sequence>
<evidence type="ECO:0000256" key="4">
    <source>
        <dbReference type="SAM" id="MobiDB-lite"/>
    </source>
</evidence>
<dbReference type="GO" id="GO:0016787">
    <property type="term" value="F:hydrolase activity"/>
    <property type="evidence" value="ECO:0007669"/>
    <property type="project" value="UniProtKB-KW"/>
</dbReference>
<dbReference type="STRING" id="1353537.TP2_11395"/>
<comment type="caution">
    <text evidence="6">The sequence shown here is derived from an EMBL/GenBank/DDBJ whole genome shotgun (WGS) entry which is preliminary data.</text>
</comment>
<dbReference type="Gene3D" id="2.40.100.10">
    <property type="entry name" value="Cyclophilin-like"/>
    <property type="match status" value="1"/>
</dbReference>
<dbReference type="eggNOG" id="COG2049">
    <property type="taxonomic scope" value="Bacteria"/>
</dbReference>